<sequence length="423" mass="45345">MLLQQAFDALDDGDGHGFDDVVVVTASACGADGARGRAAVTAVVERARAAVGRAWQAGWQPADLHRVAGRRLGPPEQRLVLDLVVDELAGHARATVDRRWWAQLDELEADVWWPTSQTWLDGHRVRGADWFSLLSQTLQVMHLLHRVPTLERLSPLPGEAKPPGTDAGASGEGDGGEEVRSAGPPVDDRILTRVRMLLAKAESTTYPAEAETFTAGAQALMARHRIDAVLLQGADRPGGGTAGGPAGRRIGVDTPYDSPKAMLLHAVATANRCRTVWSSDLGFSTVMGFEADLDAVELLFTSLLVQATHTMTAAGSRSDGYGRSRTRSFRQSFLTGFAARIGERLTEVADAEEAAATERAAAGGRELVPLLQARAEEVDDLATQLFPQTQQSRVRPVRDAEGWHSGLAAADRASLDTRDRITG</sequence>
<gene>
    <name evidence="4" type="ORF">DFJ68_2748</name>
</gene>
<dbReference type="EMBL" id="RBXT01000001">
    <property type="protein sequence ID" value="RKT79281.1"/>
    <property type="molecule type" value="Genomic_DNA"/>
</dbReference>
<proteinExistence type="predicted"/>
<dbReference type="InterPro" id="IPR024498">
    <property type="entry name" value="DUF2786"/>
</dbReference>
<protein>
    <submittedName>
        <fullName evidence="4">Uncharacterized protein DUF2786</fullName>
    </submittedName>
</protein>
<dbReference type="InterPro" id="IPR055592">
    <property type="entry name" value="DUF7168"/>
</dbReference>
<organism evidence="4 5">
    <name type="scientific">Terracoccus luteus</name>
    <dbReference type="NCBI Taxonomy" id="53356"/>
    <lineage>
        <taxon>Bacteria</taxon>
        <taxon>Bacillati</taxon>
        <taxon>Actinomycetota</taxon>
        <taxon>Actinomycetes</taxon>
        <taxon>Micrococcales</taxon>
        <taxon>Intrasporangiaceae</taxon>
        <taxon>Terracoccus</taxon>
    </lineage>
</organism>
<feature type="domain" description="DUF2786" evidence="2">
    <location>
        <begin position="189"/>
        <end position="227"/>
    </location>
</feature>
<dbReference type="AlphaFoldDB" id="A0A495XXG8"/>
<evidence type="ECO:0000313" key="5">
    <source>
        <dbReference type="Proteomes" id="UP000278440"/>
    </source>
</evidence>
<accession>A0A495XXG8</accession>
<evidence type="ECO:0000259" key="2">
    <source>
        <dbReference type="Pfam" id="PF10979"/>
    </source>
</evidence>
<dbReference type="Pfam" id="PF10979">
    <property type="entry name" value="DUF2786"/>
    <property type="match status" value="1"/>
</dbReference>
<evidence type="ECO:0000259" key="3">
    <source>
        <dbReference type="Pfam" id="PF23771"/>
    </source>
</evidence>
<dbReference type="OrthoDB" id="3508128at2"/>
<feature type="domain" description="DUF7168" evidence="3">
    <location>
        <begin position="259"/>
        <end position="363"/>
    </location>
</feature>
<dbReference type="Proteomes" id="UP000278440">
    <property type="component" value="Unassembled WGS sequence"/>
</dbReference>
<reference evidence="4 5" key="1">
    <citation type="submission" date="2018-10" db="EMBL/GenBank/DDBJ databases">
        <title>Sequencing the genomes of 1000 actinobacteria strains.</title>
        <authorList>
            <person name="Klenk H.-P."/>
        </authorList>
    </citation>
    <scope>NUCLEOTIDE SEQUENCE [LARGE SCALE GENOMIC DNA]</scope>
    <source>
        <strain evidence="4 5">DSM 44267</strain>
    </source>
</reference>
<evidence type="ECO:0000313" key="4">
    <source>
        <dbReference type="EMBL" id="RKT79281.1"/>
    </source>
</evidence>
<comment type="caution">
    <text evidence="4">The sequence shown here is derived from an EMBL/GenBank/DDBJ whole genome shotgun (WGS) entry which is preliminary data.</text>
</comment>
<feature type="region of interest" description="Disordered" evidence="1">
    <location>
        <begin position="153"/>
        <end position="185"/>
    </location>
</feature>
<dbReference type="RefSeq" id="WP_147431591.1">
    <property type="nucleotide sequence ID" value="NZ_RBXT01000001.1"/>
</dbReference>
<name>A0A495XXG8_9MICO</name>
<evidence type="ECO:0000256" key="1">
    <source>
        <dbReference type="SAM" id="MobiDB-lite"/>
    </source>
</evidence>
<keyword evidence="5" id="KW-1185">Reference proteome</keyword>
<dbReference type="Pfam" id="PF23771">
    <property type="entry name" value="DUF7168"/>
    <property type="match status" value="1"/>
</dbReference>